<evidence type="ECO:0000313" key="33">
    <source>
        <dbReference type="Proteomes" id="UP000515140"/>
    </source>
</evidence>
<dbReference type="SMART" id="SM00020">
    <property type="entry name" value="Tryp_SPc"/>
    <property type="match status" value="1"/>
</dbReference>
<evidence type="ECO:0000256" key="11">
    <source>
        <dbReference type="ARBA" id="ARBA00022824"/>
    </source>
</evidence>
<dbReference type="SUPFAM" id="SSF50494">
    <property type="entry name" value="Trypsin-like serine proteases"/>
    <property type="match status" value="1"/>
</dbReference>
<dbReference type="InterPro" id="IPR009003">
    <property type="entry name" value="Peptidase_S1_PA"/>
</dbReference>
<dbReference type="PRINTS" id="PR00001">
    <property type="entry name" value="GLABLOOD"/>
</dbReference>
<evidence type="ECO:0000256" key="27">
    <source>
        <dbReference type="PROSITE-ProRule" id="PRU00076"/>
    </source>
</evidence>
<dbReference type="GO" id="GO:0005783">
    <property type="term" value="C:endoplasmic reticulum"/>
    <property type="evidence" value="ECO:0007669"/>
    <property type="project" value="UniProtKB-SubCell"/>
</dbReference>
<evidence type="ECO:0000256" key="12">
    <source>
        <dbReference type="ARBA" id="ARBA00022825"/>
    </source>
</evidence>
<dbReference type="InterPro" id="IPR000152">
    <property type="entry name" value="EGF-type_Asp/Asn_hydroxyl_site"/>
</dbReference>
<keyword evidence="14" id="KW-0333">Golgi apparatus</keyword>
<evidence type="ECO:0000256" key="29">
    <source>
        <dbReference type="SAM" id="MobiDB-lite"/>
    </source>
</evidence>
<gene>
    <name evidence="34" type="primary">PROC</name>
</gene>
<comment type="catalytic activity">
    <reaction evidence="19">
        <text>Degradation of blood coagulation factors Va and VIIIa.</text>
        <dbReference type="EC" id="3.4.21.69"/>
    </reaction>
</comment>
<dbReference type="PROSITE" id="PS00011">
    <property type="entry name" value="GLA_1"/>
    <property type="match status" value="1"/>
</dbReference>
<keyword evidence="7 28" id="KW-0645">Protease</keyword>
<proteinExistence type="predicted"/>
<evidence type="ECO:0000256" key="4">
    <source>
        <dbReference type="ARBA" id="ARBA00022479"/>
    </source>
</evidence>
<evidence type="ECO:0000256" key="6">
    <source>
        <dbReference type="ARBA" id="ARBA00022536"/>
    </source>
</evidence>
<dbReference type="InterPro" id="IPR018114">
    <property type="entry name" value="TRYPSIN_HIS"/>
</dbReference>
<dbReference type="GeneID" id="110194676"/>
<dbReference type="PROSITE" id="PS01186">
    <property type="entry name" value="EGF_2"/>
    <property type="match status" value="1"/>
</dbReference>
<evidence type="ECO:0000256" key="14">
    <source>
        <dbReference type="ARBA" id="ARBA00023034"/>
    </source>
</evidence>
<evidence type="ECO:0000259" key="32">
    <source>
        <dbReference type="PROSITE" id="PS50998"/>
    </source>
</evidence>
<dbReference type="InterPro" id="IPR001254">
    <property type="entry name" value="Trypsin_dom"/>
</dbReference>
<dbReference type="CDD" id="cd00054">
    <property type="entry name" value="EGF_CA"/>
    <property type="match status" value="1"/>
</dbReference>
<feature type="disulfide bond" evidence="27">
    <location>
        <begin position="129"/>
        <end position="139"/>
    </location>
</feature>
<dbReference type="InterPro" id="IPR035972">
    <property type="entry name" value="GLA-like_dom_SF"/>
</dbReference>
<evidence type="ECO:0000256" key="21">
    <source>
        <dbReference type="ARBA" id="ARBA00038995"/>
    </source>
</evidence>
<dbReference type="PROSITE" id="PS00022">
    <property type="entry name" value="EGF_1"/>
    <property type="match status" value="1"/>
</dbReference>
<evidence type="ECO:0000256" key="3">
    <source>
        <dbReference type="ARBA" id="ARBA00004613"/>
    </source>
</evidence>
<feature type="disulfide bond" evidence="27">
    <location>
        <begin position="150"/>
        <end position="159"/>
    </location>
</feature>
<dbReference type="InterPro" id="IPR017857">
    <property type="entry name" value="Coagulation_fac-like_Gla_dom"/>
</dbReference>
<keyword evidence="15" id="KW-0094">Blood coagulation</keyword>
<reference evidence="34" key="1">
    <citation type="submission" date="2025-08" db="UniProtKB">
        <authorList>
            <consortium name="RefSeq"/>
        </authorList>
    </citation>
    <scope>IDENTIFICATION</scope>
    <source>
        <tissue evidence="34">Spleen</tissue>
    </source>
</reference>
<evidence type="ECO:0000259" key="30">
    <source>
        <dbReference type="PROSITE" id="PS50026"/>
    </source>
</evidence>
<organism evidence="33 34">
    <name type="scientific">Phascolarctos cinereus</name>
    <name type="common">Koala</name>
    <dbReference type="NCBI Taxonomy" id="38626"/>
    <lineage>
        <taxon>Eukaryota</taxon>
        <taxon>Metazoa</taxon>
        <taxon>Chordata</taxon>
        <taxon>Craniata</taxon>
        <taxon>Vertebrata</taxon>
        <taxon>Euteleostomi</taxon>
        <taxon>Mammalia</taxon>
        <taxon>Metatheria</taxon>
        <taxon>Diprotodontia</taxon>
        <taxon>Phascolarctidae</taxon>
        <taxon>Phascolarctos</taxon>
    </lineage>
</organism>
<feature type="domain" description="EGF-like" evidence="30">
    <location>
        <begin position="125"/>
        <end position="160"/>
    </location>
</feature>
<keyword evidence="11" id="KW-0256">Endoplasmic reticulum</keyword>
<keyword evidence="13" id="KW-0106">Calcium</keyword>
<dbReference type="Pfam" id="PF00594">
    <property type="entry name" value="Gla"/>
    <property type="match status" value="1"/>
</dbReference>
<dbReference type="PROSITE" id="PS50240">
    <property type="entry name" value="TRYPSIN_DOM"/>
    <property type="match status" value="1"/>
</dbReference>
<keyword evidence="12 28" id="KW-0720">Serine protease</keyword>
<evidence type="ECO:0000256" key="20">
    <source>
        <dbReference type="ARBA" id="ARBA00037553"/>
    </source>
</evidence>
<dbReference type="PROSITE" id="PS50026">
    <property type="entry name" value="EGF_3"/>
    <property type="match status" value="1"/>
</dbReference>
<evidence type="ECO:0000256" key="16">
    <source>
        <dbReference type="ARBA" id="ARBA00023145"/>
    </source>
</evidence>
<evidence type="ECO:0000256" key="28">
    <source>
        <dbReference type="RuleBase" id="RU363034"/>
    </source>
</evidence>
<dbReference type="Pfam" id="PF00089">
    <property type="entry name" value="Trypsin"/>
    <property type="match status" value="1"/>
</dbReference>
<dbReference type="PROSITE" id="PS00010">
    <property type="entry name" value="ASX_HYDROXYL"/>
    <property type="match status" value="1"/>
</dbReference>
<feature type="domain" description="Peptidase S1" evidence="31">
    <location>
        <begin position="232"/>
        <end position="466"/>
    </location>
</feature>
<dbReference type="GO" id="GO:0004252">
    <property type="term" value="F:serine-type endopeptidase activity"/>
    <property type="evidence" value="ECO:0007669"/>
    <property type="project" value="UniProtKB-EC"/>
</dbReference>
<evidence type="ECO:0000256" key="13">
    <source>
        <dbReference type="ARBA" id="ARBA00022837"/>
    </source>
</evidence>
<dbReference type="GO" id="GO:0050728">
    <property type="term" value="P:negative regulation of inflammatory response"/>
    <property type="evidence" value="ECO:0007669"/>
    <property type="project" value="Ensembl"/>
</dbReference>
<dbReference type="InterPro" id="IPR000294">
    <property type="entry name" value="GLA_domain"/>
</dbReference>
<comment type="subcellular location">
    <subcellularLocation>
        <location evidence="1">Endoplasmic reticulum</location>
    </subcellularLocation>
    <subcellularLocation>
        <location evidence="2">Golgi apparatus</location>
    </subcellularLocation>
    <subcellularLocation>
        <location evidence="3">Secreted</location>
    </subcellularLocation>
</comment>
<evidence type="ECO:0000313" key="34">
    <source>
        <dbReference type="RefSeq" id="XP_020822820.1"/>
    </source>
</evidence>
<dbReference type="InterPro" id="IPR018097">
    <property type="entry name" value="EGF_Ca-bd_CS"/>
</dbReference>
<evidence type="ECO:0000259" key="31">
    <source>
        <dbReference type="PROSITE" id="PS50240"/>
    </source>
</evidence>
<evidence type="ECO:0000256" key="24">
    <source>
        <dbReference type="ARBA" id="ARBA00042403"/>
    </source>
</evidence>
<dbReference type="AlphaFoldDB" id="A0A6P5ILH4"/>
<feature type="active site" description="Charge relay system" evidence="26">
    <location>
        <position position="319"/>
    </location>
</feature>
<dbReference type="GO" id="GO:1903142">
    <property type="term" value="P:positive regulation of establishment of endothelial barrier"/>
    <property type="evidence" value="ECO:0007669"/>
    <property type="project" value="Ensembl"/>
</dbReference>
<dbReference type="Gene3D" id="4.10.740.10">
    <property type="entry name" value="Coagulation Factor IX"/>
    <property type="match status" value="1"/>
</dbReference>
<dbReference type="FunFam" id="2.10.25.10:FF:000567">
    <property type="entry name" value="Vitamin K-dependent protein C"/>
    <property type="match status" value="1"/>
</dbReference>
<dbReference type="PROSITE" id="PS00134">
    <property type="entry name" value="TRYPSIN_HIS"/>
    <property type="match status" value="1"/>
</dbReference>
<dbReference type="FunCoup" id="A0A6P5ILH4">
    <property type="interactions" value="310"/>
</dbReference>
<feature type="active site" description="Charge relay system" evidence="26">
    <location>
        <position position="418"/>
    </location>
</feature>
<dbReference type="RefSeq" id="XP_020822820.1">
    <property type="nucleotide sequence ID" value="XM_020967161.1"/>
</dbReference>
<evidence type="ECO:0000256" key="1">
    <source>
        <dbReference type="ARBA" id="ARBA00004240"/>
    </source>
</evidence>
<feature type="domain" description="Gla" evidence="32">
    <location>
        <begin position="79"/>
        <end position="125"/>
    </location>
</feature>
<keyword evidence="16" id="KW-0865">Zymogen</keyword>
<evidence type="ECO:0000256" key="23">
    <source>
        <dbReference type="ARBA" id="ARBA00041306"/>
    </source>
</evidence>
<sequence length="478" mass="53946">MLIRYRTTQPAGEFRPGNGNLEKEPVKYTSSTEGVSSFKMWRLVSFLVFVASWYSLGGQANSVFSSSKKANQILRIQKRANSFLEEIKPGNLERECNEEMCDLEEVQEIFSTREETLAYWSKYVDGDQCDPHPCHNGTCIDGIGSFQCICTKGWEGRLCGHEVNYTNCSVNNGGCVHYCTEDLENQQRYCSCAPGYQESDNPTECKPVVNFPCGKPKVKYPTPNFEELRIRISGGKPANKGDSPWQVILLDSRSKLKCGGVLIHSSWVLTAAHCVEHPKYLRVRLGEYDIRRYENSEMDFNIQKAIVHPNYTKSTSDNDIALLYLDKSVVFSKYILPICLPNLGLAHRELMKEGTETVVTGWGRQFEESRNRTYTLRFIKIPLASYTKCSQTMQNSISENMLCAGMLGDTRDACEGDSGGPMVTEFRGTWFLVGLVSWGEGCGRPDNFGIYTKVSQYLHWIHAHIKAKELLSKSKSAS</sequence>
<dbReference type="GO" id="GO:0006508">
    <property type="term" value="P:proteolysis"/>
    <property type="evidence" value="ECO:0007669"/>
    <property type="project" value="UniProtKB-KW"/>
</dbReference>
<dbReference type="KEGG" id="pcw:110194676"/>
<accession>A0A6P5ILH4</accession>
<keyword evidence="4" id="KW-0301">Gamma-carboxyglutamic acid</keyword>
<dbReference type="InterPro" id="IPR001881">
    <property type="entry name" value="EGF-like_Ca-bd_dom"/>
</dbReference>
<evidence type="ECO:0000256" key="8">
    <source>
        <dbReference type="ARBA" id="ARBA00022685"/>
    </source>
</evidence>
<evidence type="ECO:0000256" key="26">
    <source>
        <dbReference type="PIRSR" id="PIRSR001143-1"/>
    </source>
</evidence>
<keyword evidence="18" id="KW-0325">Glycoprotein</keyword>
<dbReference type="CDD" id="cd00190">
    <property type="entry name" value="Tryp_SPc"/>
    <property type="match status" value="1"/>
</dbReference>
<evidence type="ECO:0000256" key="25">
    <source>
        <dbReference type="ARBA" id="ARBA00042906"/>
    </source>
</evidence>
<dbReference type="Gene3D" id="2.40.10.10">
    <property type="entry name" value="Trypsin-like serine proteases"/>
    <property type="match status" value="2"/>
</dbReference>
<dbReference type="PANTHER" id="PTHR24278:SF0">
    <property type="entry name" value="VITAMIN K-DEPENDENT PROTEIN C"/>
    <property type="match status" value="1"/>
</dbReference>
<dbReference type="PROSITE" id="PS00135">
    <property type="entry name" value="TRYPSIN_SER"/>
    <property type="match status" value="1"/>
</dbReference>
<dbReference type="SMART" id="SM00181">
    <property type="entry name" value="EGF"/>
    <property type="match status" value="2"/>
</dbReference>
<dbReference type="EC" id="3.4.21.69" evidence="21"/>
<dbReference type="FunFam" id="2.40.10.10:FF:000365">
    <property type="match status" value="1"/>
</dbReference>
<dbReference type="InterPro" id="IPR000742">
    <property type="entry name" value="EGF"/>
</dbReference>
<dbReference type="InterPro" id="IPR012224">
    <property type="entry name" value="Pept_S1A_FX"/>
</dbReference>
<keyword evidence="33" id="KW-1185">Reference proteome</keyword>
<dbReference type="GO" id="GO:0007596">
    <property type="term" value="P:blood coagulation"/>
    <property type="evidence" value="ECO:0007669"/>
    <property type="project" value="UniProtKB-KW"/>
</dbReference>
<keyword evidence="10 28" id="KW-0378">Hydrolase</keyword>
<dbReference type="GO" id="GO:0030195">
    <property type="term" value="P:negative regulation of blood coagulation"/>
    <property type="evidence" value="ECO:0007669"/>
    <property type="project" value="TreeGrafter"/>
</dbReference>
<dbReference type="PRINTS" id="PR00722">
    <property type="entry name" value="CHYMOTRYPSIN"/>
</dbReference>
<dbReference type="Pfam" id="PF00008">
    <property type="entry name" value="EGF"/>
    <property type="match status" value="1"/>
</dbReference>
<keyword evidence="17 27" id="KW-1015">Disulfide bond</keyword>
<feature type="region of interest" description="Disordered" evidence="29">
    <location>
        <begin position="1"/>
        <end position="20"/>
    </location>
</feature>
<dbReference type="GO" id="GO:0005509">
    <property type="term" value="F:calcium ion binding"/>
    <property type="evidence" value="ECO:0007669"/>
    <property type="project" value="InterPro"/>
</dbReference>
<dbReference type="GO" id="GO:0043066">
    <property type="term" value="P:negative regulation of apoptotic process"/>
    <property type="evidence" value="ECO:0007669"/>
    <property type="project" value="Ensembl"/>
</dbReference>
<evidence type="ECO:0000256" key="2">
    <source>
        <dbReference type="ARBA" id="ARBA00004555"/>
    </source>
</evidence>
<keyword evidence="6 27" id="KW-0245">EGF-like domain</keyword>
<dbReference type="CTD" id="5624"/>
<dbReference type="InterPro" id="IPR001314">
    <property type="entry name" value="Peptidase_S1A"/>
</dbReference>
<dbReference type="InParanoid" id="A0A6P5ILH4"/>
<dbReference type="InterPro" id="IPR033116">
    <property type="entry name" value="TRYPSIN_SER"/>
</dbReference>
<keyword evidence="9" id="KW-0356">Hemostasis</keyword>
<dbReference type="FunFam" id="4.10.740.10:FF:000001">
    <property type="entry name" value="vitamin K-dependent protein S"/>
    <property type="match status" value="1"/>
</dbReference>
<name>A0A6P5ILH4_PHACI</name>
<evidence type="ECO:0000256" key="9">
    <source>
        <dbReference type="ARBA" id="ARBA00022696"/>
    </source>
</evidence>
<comment type="caution">
    <text evidence="27">Lacks conserved residue(s) required for the propagation of feature annotation.</text>
</comment>
<dbReference type="SMART" id="SM00179">
    <property type="entry name" value="EGF_CA"/>
    <property type="match status" value="1"/>
</dbReference>
<keyword evidence="5" id="KW-0964">Secreted</keyword>
<evidence type="ECO:0000256" key="17">
    <source>
        <dbReference type="ARBA" id="ARBA00023157"/>
    </source>
</evidence>
<dbReference type="Gene3D" id="2.10.25.10">
    <property type="entry name" value="Laminin"/>
    <property type="match status" value="2"/>
</dbReference>
<dbReference type="GO" id="GO:0005615">
    <property type="term" value="C:extracellular space"/>
    <property type="evidence" value="ECO:0007669"/>
    <property type="project" value="TreeGrafter"/>
</dbReference>
<protein>
    <recommendedName>
        <fullName evidence="22">Vitamin K-dependent protein C</fullName>
        <ecNumber evidence="21">3.4.21.69</ecNumber>
    </recommendedName>
    <alternativeName>
        <fullName evidence="25">Anticoagulant protein C</fullName>
    </alternativeName>
    <alternativeName>
        <fullName evidence="23">Autoprothrombin IIA</fullName>
    </alternativeName>
    <alternativeName>
        <fullName evidence="24">Blood coagulation factor XIV</fullName>
    </alternativeName>
</protein>
<dbReference type="SMART" id="SM00069">
    <property type="entry name" value="GLA"/>
    <property type="match status" value="1"/>
</dbReference>
<dbReference type="GO" id="GO:0005794">
    <property type="term" value="C:Golgi apparatus"/>
    <property type="evidence" value="ECO:0007669"/>
    <property type="project" value="UniProtKB-SubCell"/>
</dbReference>
<dbReference type="PROSITE" id="PS50998">
    <property type="entry name" value="GLA_2"/>
    <property type="match status" value="1"/>
</dbReference>
<evidence type="ECO:0000256" key="18">
    <source>
        <dbReference type="ARBA" id="ARBA00023180"/>
    </source>
</evidence>
<dbReference type="InterPro" id="IPR050442">
    <property type="entry name" value="Peptidase_S1_coag_factors"/>
</dbReference>
<evidence type="ECO:0000256" key="15">
    <source>
        <dbReference type="ARBA" id="ARBA00023084"/>
    </source>
</evidence>
<evidence type="ECO:0000256" key="19">
    <source>
        <dbReference type="ARBA" id="ARBA00036045"/>
    </source>
</evidence>
<evidence type="ECO:0000256" key="22">
    <source>
        <dbReference type="ARBA" id="ARBA00040219"/>
    </source>
</evidence>
<dbReference type="Proteomes" id="UP000515140">
    <property type="component" value="Unplaced"/>
</dbReference>
<dbReference type="PROSITE" id="PS01187">
    <property type="entry name" value="EGF_CA"/>
    <property type="match status" value="1"/>
</dbReference>
<evidence type="ECO:0000256" key="10">
    <source>
        <dbReference type="ARBA" id="ARBA00022801"/>
    </source>
</evidence>
<dbReference type="InterPro" id="IPR043504">
    <property type="entry name" value="Peptidase_S1_PA_chymotrypsin"/>
</dbReference>
<dbReference type="PIRSF" id="PIRSF001143">
    <property type="entry name" value="Factor_X"/>
    <property type="match status" value="1"/>
</dbReference>
<dbReference type="FunFam" id="2.40.10.10:FF:000256">
    <property type="entry name" value="Vitamin K-dependent protein C"/>
    <property type="match status" value="1"/>
</dbReference>
<evidence type="ECO:0000256" key="5">
    <source>
        <dbReference type="ARBA" id="ARBA00022525"/>
    </source>
</evidence>
<dbReference type="PANTHER" id="PTHR24278">
    <property type="entry name" value="COAGULATION FACTOR"/>
    <property type="match status" value="1"/>
</dbReference>
<keyword evidence="8" id="KW-0165">Cleavage on pair of basic residues</keyword>
<feature type="compositionally biased region" description="Polar residues" evidence="29">
    <location>
        <begin position="1"/>
        <end position="10"/>
    </location>
</feature>
<evidence type="ECO:0000256" key="7">
    <source>
        <dbReference type="ARBA" id="ARBA00022670"/>
    </source>
</evidence>
<dbReference type="SUPFAM" id="SSF57630">
    <property type="entry name" value="GLA-domain"/>
    <property type="match status" value="1"/>
</dbReference>
<comment type="function">
    <text evidence="20">Protein C is a vitamin K-dependent serine protease that regulates blood coagulation by inactivating factors Va and VIIIa in the presence of calcium ions and phospholipids. Exerts a protective effect on the endothelial cell barrier function.</text>
</comment>
<feature type="active site" description="Charge relay system" evidence="26">
    <location>
        <position position="273"/>
    </location>
</feature>